<feature type="repeat" description="PPR" evidence="2">
    <location>
        <begin position="329"/>
        <end position="363"/>
    </location>
</feature>
<protein>
    <submittedName>
        <fullName evidence="3">Pentatricopeptide repeat-containing protein</fullName>
    </submittedName>
</protein>
<evidence type="ECO:0000313" key="4">
    <source>
        <dbReference type="Proteomes" id="UP001180020"/>
    </source>
</evidence>
<dbReference type="Gene3D" id="1.25.40.10">
    <property type="entry name" value="Tetratricopeptide repeat domain"/>
    <property type="match status" value="3"/>
</dbReference>
<dbReference type="AlphaFoldDB" id="A0AAV9DUB0"/>
<keyword evidence="4" id="KW-1185">Reference proteome</keyword>
<organism evidence="3 4">
    <name type="scientific">Acorus calamus</name>
    <name type="common">Sweet flag</name>
    <dbReference type="NCBI Taxonomy" id="4465"/>
    <lineage>
        <taxon>Eukaryota</taxon>
        <taxon>Viridiplantae</taxon>
        <taxon>Streptophyta</taxon>
        <taxon>Embryophyta</taxon>
        <taxon>Tracheophyta</taxon>
        <taxon>Spermatophyta</taxon>
        <taxon>Magnoliopsida</taxon>
        <taxon>Liliopsida</taxon>
        <taxon>Acoraceae</taxon>
        <taxon>Acorus</taxon>
    </lineage>
</organism>
<dbReference type="InterPro" id="IPR046960">
    <property type="entry name" value="PPR_At4g14850-like_plant"/>
</dbReference>
<keyword evidence="1" id="KW-0677">Repeat</keyword>
<dbReference type="InterPro" id="IPR011990">
    <property type="entry name" value="TPR-like_helical_dom_sf"/>
</dbReference>
<dbReference type="GO" id="GO:0003723">
    <property type="term" value="F:RNA binding"/>
    <property type="evidence" value="ECO:0007669"/>
    <property type="project" value="InterPro"/>
</dbReference>
<dbReference type="Proteomes" id="UP001180020">
    <property type="component" value="Unassembled WGS sequence"/>
</dbReference>
<dbReference type="EMBL" id="JAUJYO010000011">
    <property type="protein sequence ID" value="KAK1304700.1"/>
    <property type="molecule type" value="Genomic_DNA"/>
</dbReference>
<evidence type="ECO:0000256" key="2">
    <source>
        <dbReference type="PROSITE-ProRule" id="PRU00708"/>
    </source>
</evidence>
<dbReference type="NCBIfam" id="TIGR00756">
    <property type="entry name" value="PPR"/>
    <property type="match status" value="5"/>
</dbReference>
<feature type="repeat" description="PPR" evidence="2">
    <location>
        <begin position="164"/>
        <end position="194"/>
    </location>
</feature>
<dbReference type="GO" id="GO:0009451">
    <property type="term" value="P:RNA modification"/>
    <property type="evidence" value="ECO:0007669"/>
    <property type="project" value="InterPro"/>
</dbReference>
<gene>
    <name evidence="3" type="primary">PCMP-H77</name>
    <name evidence="3" type="ORF">QJS10_CPB11g01731</name>
</gene>
<dbReference type="PROSITE" id="PS51375">
    <property type="entry name" value="PPR"/>
    <property type="match status" value="3"/>
</dbReference>
<comment type="caution">
    <text evidence="3">The sequence shown here is derived from an EMBL/GenBank/DDBJ whole genome shotgun (WGS) entry which is preliminary data.</text>
</comment>
<accession>A0AAV9DUB0</accession>
<dbReference type="PANTHER" id="PTHR47926:SF463">
    <property type="entry name" value="PENTATRICOPEPTIDE REPEAT-CONTAINING PROTEIN"/>
    <property type="match status" value="1"/>
</dbReference>
<dbReference type="PANTHER" id="PTHR47926">
    <property type="entry name" value="PENTATRICOPEPTIDE REPEAT-CONTAINING PROTEIN"/>
    <property type="match status" value="1"/>
</dbReference>
<name>A0AAV9DUB0_ACOCL</name>
<dbReference type="InterPro" id="IPR002885">
    <property type="entry name" value="PPR_rpt"/>
</dbReference>
<proteinExistence type="predicted"/>
<reference evidence="3" key="2">
    <citation type="submission" date="2023-06" db="EMBL/GenBank/DDBJ databases">
        <authorList>
            <person name="Ma L."/>
            <person name="Liu K.-W."/>
            <person name="Li Z."/>
            <person name="Hsiao Y.-Y."/>
            <person name="Qi Y."/>
            <person name="Fu T."/>
            <person name="Tang G."/>
            <person name="Zhang D."/>
            <person name="Sun W.-H."/>
            <person name="Liu D.-K."/>
            <person name="Li Y."/>
            <person name="Chen G.-Z."/>
            <person name="Liu X.-D."/>
            <person name="Liao X.-Y."/>
            <person name="Jiang Y.-T."/>
            <person name="Yu X."/>
            <person name="Hao Y."/>
            <person name="Huang J."/>
            <person name="Zhao X.-W."/>
            <person name="Ke S."/>
            <person name="Chen Y.-Y."/>
            <person name="Wu W.-L."/>
            <person name="Hsu J.-L."/>
            <person name="Lin Y.-F."/>
            <person name="Huang M.-D."/>
            <person name="Li C.-Y."/>
            <person name="Huang L."/>
            <person name="Wang Z.-W."/>
            <person name="Zhao X."/>
            <person name="Zhong W.-Y."/>
            <person name="Peng D.-H."/>
            <person name="Ahmad S."/>
            <person name="Lan S."/>
            <person name="Zhang J.-S."/>
            <person name="Tsai W.-C."/>
            <person name="Van De Peer Y."/>
            <person name="Liu Z.-J."/>
        </authorList>
    </citation>
    <scope>NUCLEOTIDE SEQUENCE</scope>
    <source>
        <strain evidence="3">CP</strain>
        <tissue evidence="3">Leaves</tissue>
    </source>
</reference>
<evidence type="ECO:0000256" key="1">
    <source>
        <dbReference type="ARBA" id="ARBA00022737"/>
    </source>
</evidence>
<dbReference type="FunFam" id="1.25.40.10:FF:000344">
    <property type="entry name" value="Pentatricopeptide repeat-containing protein"/>
    <property type="match status" value="1"/>
</dbReference>
<dbReference type="Pfam" id="PF12854">
    <property type="entry name" value="PPR_1"/>
    <property type="match status" value="1"/>
</dbReference>
<sequence>MKCSERPPPTYPTSLYPHHPHRLLPPHAALPLLLLRHTHLSLRHLLQIQTLLLTNPPPPSARLISFNTLLKSFSHHRLYSHSLLFFRHHLLSSSPSPDAYTFTSVIKSCSALLSFSSASQTHALVLKLGFLSNLCVSNSLVDAYFKLGLPHLARRVFDEMRVRDVVSWNTIVSGLCSVGDVKNARRVFEGMKERSLVSWSAMIAGLARSGDVDGAREVFDSMLEKGLGVGPWNAMISAYAQSERFGEAVGLFRGLQGEGLRPNDVTLVSVLSACAHLGALELGRWVDCFVKRRGMYLNVFLGNALCDMYAKCGCIDEAKKIFDALHERDVVSWSIIISGLAMHGHAGEALAFFSRMSERGVQMVTEVDIFRRLKQWLWSAAYWIRKLQIQSRVLKIIAYIEKQREEISR</sequence>
<feature type="repeat" description="PPR" evidence="2">
    <location>
        <begin position="195"/>
        <end position="229"/>
    </location>
</feature>
<dbReference type="Pfam" id="PF01535">
    <property type="entry name" value="PPR"/>
    <property type="match status" value="4"/>
</dbReference>
<evidence type="ECO:0000313" key="3">
    <source>
        <dbReference type="EMBL" id="KAK1304700.1"/>
    </source>
</evidence>
<reference evidence="3" key="1">
    <citation type="journal article" date="2023" name="Nat. Commun.">
        <title>Diploid and tetraploid genomes of Acorus and the evolution of monocots.</title>
        <authorList>
            <person name="Ma L."/>
            <person name="Liu K.W."/>
            <person name="Li Z."/>
            <person name="Hsiao Y.Y."/>
            <person name="Qi Y."/>
            <person name="Fu T."/>
            <person name="Tang G.D."/>
            <person name="Zhang D."/>
            <person name="Sun W.H."/>
            <person name="Liu D.K."/>
            <person name="Li Y."/>
            <person name="Chen G.Z."/>
            <person name="Liu X.D."/>
            <person name="Liao X.Y."/>
            <person name="Jiang Y.T."/>
            <person name="Yu X."/>
            <person name="Hao Y."/>
            <person name="Huang J."/>
            <person name="Zhao X.W."/>
            <person name="Ke S."/>
            <person name="Chen Y.Y."/>
            <person name="Wu W.L."/>
            <person name="Hsu J.L."/>
            <person name="Lin Y.F."/>
            <person name="Huang M.D."/>
            <person name="Li C.Y."/>
            <person name="Huang L."/>
            <person name="Wang Z.W."/>
            <person name="Zhao X."/>
            <person name="Zhong W.Y."/>
            <person name="Peng D.H."/>
            <person name="Ahmad S."/>
            <person name="Lan S."/>
            <person name="Zhang J.S."/>
            <person name="Tsai W.C."/>
            <person name="Van de Peer Y."/>
            <person name="Liu Z.J."/>
        </authorList>
    </citation>
    <scope>NUCLEOTIDE SEQUENCE</scope>
    <source>
        <strain evidence="3">CP</strain>
    </source>
</reference>